<dbReference type="InterPro" id="IPR050097">
    <property type="entry name" value="Ferredoxin-NADP_redctase_2"/>
</dbReference>
<keyword evidence="1" id="KW-0285">Flavoprotein</keyword>
<dbReference type="HOGENOM" id="CLU_031864_5_3_9"/>
<accession>D9QS01</accession>
<name>D9QS01_ACEAZ</name>
<evidence type="ECO:0000256" key="1">
    <source>
        <dbReference type="ARBA" id="ARBA00022630"/>
    </source>
</evidence>
<sequence length="283" mass="31122">MDDIEKFDIVVIGGGPAGLSAAINAKIRNKEVAIFENQQLGGKIWDAPHVDNYLGFYDIDGQELVNKFIDHINKLEIPVIKKKVIRTLSMGEYFSITTNQENYEADKIILATGVNNPNRIDGETEFLGQGVSYCATCDGKLFRGKKVAVLGYAEDSVEETNYLAELAETTYFIPEDDLDYEELASEVEIIESEPEEIKGDGFVDELVLEDRSLEVAGVMILRPTVPTDEIIDGLDLEDNYIKVDSNFETSVEGVYAAGDCVGKPLQLPKAVGEGQVAILNAVE</sequence>
<evidence type="ECO:0000313" key="4">
    <source>
        <dbReference type="EMBL" id="ADL13292.1"/>
    </source>
</evidence>
<dbReference type="GO" id="GO:0016491">
    <property type="term" value="F:oxidoreductase activity"/>
    <property type="evidence" value="ECO:0007669"/>
    <property type="project" value="UniProtKB-KW"/>
</dbReference>
<dbReference type="Gene3D" id="3.50.50.60">
    <property type="entry name" value="FAD/NAD(P)-binding domain"/>
    <property type="match status" value="2"/>
</dbReference>
<proteinExistence type="predicted"/>
<dbReference type="InterPro" id="IPR023753">
    <property type="entry name" value="FAD/NAD-binding_dom"/>
</dbReference>
<dbReference type="KEGG" id="aar:Acear_1787"/>
<dbReference type="EMBL" id="CP002105">
    <property type="protein sequence ID" value="ADL13292.1"/>
    <property type="molecule type" value="Genomic_DNA"/>
</dbReference>
<gene>
    <name evidence="4" type="ordered locus">Acear_1787</name>
</gene>
<dbReference type="PRINTS" id="PR00368">
    <property type="entry name" value="FADPNR"/>
</dbReference>
<dbReference type="PRINTS" id="PR00469">
    <property type="entry name" value="PNDRDTASEII"/>
</dbReference>
<evidence type="ECO:0000256" key="2">
    <source>
        <dbReference type="ARBA" id="ARBA00023002"/>
    </source>
</evidence>
<dbReference type="RefSeq" id="WP_013278737.1">
    <property type="nucleotide sequence ID" value="NC_014378.1"/>
</dbReference>
<dbReference type="STRING" id="574087.Acear_1787"/>
<dbReference type="SUPFAM" id="SSF51905">
    <property type="entry name" value="FAD/NAD(P)-binding domain"/>
    <property type="match status" value="1"/>
</dbReference>
<protein>
    <submittedName>
        <fullName evidence="4">FAD-dependent pyridine nucleotide-disulfide oxidoreductase</fullName>
    </submittedName>
</protein>
<evidence type="ECO:0000259" key="3">
    <source>
        <dbReference type="Pfam" id="PF07992"/>
    </source>
</evidence>
<dbReference type="Proteomes" id="UP000001661">
    <property type="component" value="Chromosome"/>
</dbReference>
<dbReference type="PANTHER" id="PTHR48105">
    <property type="entry name" value="THIOREDOXIN REDUCTASE 1-RELATED-RELATED"/>
    <property type="match status" value="1"/>
</dbReference>
<organism evidence="4 5">
    <name type="scientific">Acetohalobium arabaticum (strain ATCC 49924 / DSM 5501 / Z-7288)</name>
    <dbReference type="NCBI Taxonomy" id="574087"/>
    <lineage>
        <taxon>Bacteria</taxon>
        <taxon>Bacillati</taxon>
        <taxon>Bacillota</taxon>
        <taxon>Clostridia</taxon>
        <taxon>Halanaerobiales</taxon>
        <taxon>Halobacteroidaceae</taxon>
        <taxon>Acetohalobium</taxon>
    </lineage>
</organism>
<reference evidence="4 5" key="1">
    <citation type="journal article" date="2010" name="Stand. Genomic Sci.">
        <title>Complete genome sequence of Acetohalobium arabaticum type strain (Z-7288).</title>
        <authorList>
            <person name="Sikorski J."/>
            <person name="Lapidus A."/>
            <person name="Chertkov O."/>
            <person name="Lucas S."/>
            <person name="Copeland A."/>
            <person name="Glavina Del Rio T."/>
            <person name="Nolan M."/>
            <person name="Tice H."/>
            <person name="Cheng J.F."/>
            <person name="Han C."/>
            <person name="Brambilla E."/>
            <person name="Pitluck S."/>
            <person name="Liolios K."/>
            <person name="Ivanova N."/>
            <person name="Mavromatis K."/>
            <person name="Mikhailova N."/>
            <person name="Pati A."/>
            <person name="Bruce D."/>
            <person name="Detter C."/>
            <person name="Tapia R."/>
            <person name="Goodwin L."/>
            <person name="Chen A."/>
            <person name="Palaniappan K."/>
            <person name="Land M."/>
            <person name="Hauser L."/>
            <person name="Chang Y.J."/>
            <person name="Jeffries C.D."/>
            <person name="Rohde M."/>
            <person name="Goker M."/>
            <person name="Spring S."/>
            <person name="Woyke T."/>
            <person name="Bristow J."/>
            <person name="Eisen J.A."/>
            <person name="Markowitz V."/>
            <person name="Hugenholtz P."/>
            <person name="Kyrpides N.C."/>
            <person name="Klenk H.P."/>
        </authorList>
    </citation>
    <scope>NUCLEOTIDE SEQUENCE [LARGE SCALE GENOMIC DNA]</scope>
    <source>
        <strain evidence="5">ATCC 49924 / DSM 5501 / Z-7288</strain>
    </source>
</reference>
<dbReference type="AlphaFoldDB" id="D9QS01"/>
<evidence type="ECO:0000313" key="5">
    <source>
        <dbReference type="Proteomes" id="UP000001661"/>
    </source>
</evidence>
<feature type="domain" description="FAD/NAD(P)-binding" evidence="3">
    <location>
        <begin position="7"/>
        <end position="274"/>
    </location>
</feature>
<dbReference type="InterPro" id="IPR036188">
    <property type="entry name" value="FAD/NAD-bd_sf"/>
</dbReference>
<keyword evidence="5" id="KW-1185">Reference proteome</keyword>
<dbReference type="eggNOG" id="COG0492">
    <property type="taxonomic scope" value="Bacteria"/>
</dbReference>
<dbReference type="Pfam" id="PF07992">
    <property type="entry name" value="Pyr_redox_2"/>
    <property type="match status" value="1"/>
</dbReference>
<keyword evidence="2" id="KW-0560">Oxidoreductase</keyword>